<dbReference type="InterPro" id="IPR001509">
    <property type="entry name" value="Epimerase_deHydtase"/>
</dbReference>
<sequence length="235" mass="27304">MSVNLLITGANGFIGRNIINKISITDEYNLFFISRFNDSIYPYTPDKIDFTLHLSSVHRAIPESLIYDENIKINQHLIDVLNNHNLKSNILFTSSIHENKDTFYGRSKRKSSSTLQYTCKDWGTKFVKIVFPNIFGPFAKPNHTSVVANFCSDIIYGKKSFINDVDLNLLYVDFAVEAILNFKSKEEFTTHKVNLLDLHKKLKNYYNLYKDEKPIVLNSKFDFQLFTTLKSYLNE</sequence>
<reference evidence="2 3" key="1">
    <citation type="submission" date="2018-05" db="EMBL/GenBank/DDBJ databases">
        <title>Polaribacter aquimarinus sp. nov., isolated from sediment in a sediment of sea.</title>
        <authorList>
            <person name="Lu D."/>
        </authorList>
    </citation>
    <scope>NUCLEOTIDE SEQUENCE [LARGE SCALE GENOMIC DNA]</scope>
    <source>
        <strain evidence="2 3">ZY113</strain>
    </source>
</reference>
<comment type="caution">
    <text evidence="2">The sequence shown here is derived from an EMBL/GenBank/DDBJ whole genome shotgun (WGS) entry which is preliminary data.</text>
</comment>
<keyword evidence="3" id="KW-1185">Reference proteome</keyword>
<accession>A0A2U2J7F5</accession>
<dbReference type="OrthoDB" id="9801056at2"/>
<dbReference type="InterPro" id="IPR036291">
    <property type="entry name" value="NAD(P)-bd_dom_sf"/>
</dbReference>
<evidence type="ECO:0000313" key="3">
    <source>
        <dbReference type="Proteomes" id="UP000245670"/>
    </source>
</evidence>
<dbReference type="EMBL" id="QFFG01000006">
    <property type="protein sequence ID" value="PWG04275.1"/>
    <property type="molecule type" value="Genomic_DNA"/>
</dbReference>
<dbReference type="Pfam" id="PF01370">
    <property type="entry name" value="Epimerase"/>
    <property type="match status" value="1"/>
</dbReference>
<dbReference type="SUPFAM" id="SSF51735">
    <property type="entry name" value="NAD(P)-binding Rossmann-fold domains"/>
    <property type="match status" value="1"/>
</dbReference>
<organism evidence="2 3">
    <name type="scientific">Polaribacter aquimarinus</name>
    <dbReference type="NCBI Taxonomy" id="2100726"/>
    <lineage>
        <taxon>Bacteria</taxon>
        <taxon>Pseudomonadati</taxon>
        <taxon>Bacteroidota</taxon>
        <taxon>Flavobacteriia</taxon>
        <taxon>Flavobacteriales</taxon>
        <taxon>Flavobacteriaceae</taxon>
    </lineage>
</organism>
<dbReference type="AlphaFoldDB" id="A0A2U2J7F5"/>
<dbReference type="Gene3D" id="3.40.50.720">
    <property type="entry name" value="NAD(P)-binding Rossmann-like Domain"/>
    <property type="match status" value="1"/>
</dbReference>
<evidence type="ECO:0000313" key="2">
    <source>
        <dbReference type="EMBL" id="PWG04275.1"/>
    </source>
</evidence>
<name>A0A2U2J7F5_9FLAO</name>
<evidence type="ECO:0000259" key="1">
    <source>
        <dbReference type="Pfam" id="PF01370"/>
    </source>
</evidence>
<dbReference type="Proteomes" id="UP000245670">
    <property type="component" value="Unassembled WGS sequence"/>
</dbReference>
<proteinExistence type="predicted"/>
<feature type="domain" description="NAD-dependent epimerase/dehydratase" evidence="1">
    <location>
        <begin position="6"/>
        <end position="179"/>
    </location>
</feature>
<gene>
    <name evidence="2" type="ORF">DIS07_12745</name>
</gene>
<protein>
    <recommendedName>
        <fullName evidence="1">NAD-dependent epimerase/dehydratase domain-containing protein</fullName>
    </recommendedName>
</protein>